<keyword evidence="4" id="KW-1185">Reference proteome</keyword>
<sequence>MPRPPDPNWLGNATIYQIYVRSFADADGDGNGDIDGVVEHLPYIKSLGVDAIWLSPIMPSPNHDWGYDVSDYYSVASDYGGMPALRRLIEQTSQLSLKVILDLIPNHTSSEHPWFVSARSNVESPYRDYYVWADPSDDGGVPNNWLDATGSSAWTYDSNSQQYFLHNFLSTQPDLNWWNPKVQEEFQNILRFWFDRGIDGFRVDVAHGIFKDRLLRDDPAAPTTDASPFTHFGLLETYSKNRPEVHALFRNWRQLAATYQPPKLLIGETWVGDVDRMIRFYGNNDELDLAMNFPFTFADFQARTIAPLITETLGKLPAGAYGCWAASNHDISRFPTRWCNDDEARVRSALMLLATLPGTLILYYGDELGLGDSVLENQMLRDEITAQTSVGFKRDYARTPMPWNNDPKHGFTQGNPWLPFGQVTTSVETQQADEHSILNLTRKLLSIRRENVSSPLVTCLLDELAWSYRVGQLEVHINFSDQRVQHPTSAGILIDSRGSERPVPEGRNTLEPFDAFIIRSS</sequence>
<evidence type="ECO:0000259" key="2">
    <source>
        <dbReference type="SMART" id="SM00642"/>
    </source>
</evidence>
<dbReference type="SMART" id="SM00642">
    <property type="entry name" value="Aamy"/>
    <property type="match status" value="1"/>
</dbReference>
<dbReference type="RefSeq" id="WP_298403539.1">
    <property type="nucleotide sequence ID" value="NZ_JBFSHR010000063.1"/>
</dbReference>
<dbReference type="EMBL" id="JBFSHR010000063">
    <property type="protein sequence ID" value="MEX6430586.1"/>
    <property type="molecule type" value="Genomic_DNA"/>
</dbReference>
<feature type="domain" description="Glycosyl hydrolase family 13 catalytic" evidence="2">
    <location>
        <begin position="17"/>
        <end position="448"/>
    </location>
</feature>
<dbReference type="PANTHER" id="PTHR10357">
    <property type="entry name" value="ALPHA-AMYLASE FAMILY MEMBER"/>
    <property type="match status" value="1"/>
</dbReference>
<dbReference type="PANTHER" id="PTHR10357:SF179">
    <property type="entry name" value="NEUTRAL AND BASIC AMINO ACID TRANSPORT PROTEIN RBAT"/>
    <property type="match status" value="1"/>
</dbReference>
<dbReference type="InterPro" id="IPR017853">
    <property type="entry name" value="GH"/>
</dbReference>
<proteinExistence type="inferred from homology"/>
<reference evidence="3 4" key="1">
    <citation type="submission" date="2024-07" db="EMBL/GenBank/DDBJ databases">
        <title>Draft Genome Sequence of Ferrimicrobium acidiphilum Strain YE2023, Isolated from a Pulp of Bioleach Reactor.</title>
        <authorList>
            <person name="Elkina Y.A."/>
            <person name="Bulaeva A.G."/>
            <person name="Beletsky A.V."/>
            <person name="Mardanov A.V."/>
        </authorList>
    </citation>
    <scope>NUCLEOTIDE SEQUENCE [LARGE SCALE GENOMIC DNA]</scope>
    <source>
        <strain evidence="3 4">YE2023</strain>
    </source>
</reference>
<keyword evidence="3" id="KW-0378">Hydrolase</keyword>
<comment type="similarity">
    <text evidence="1">Belongs to the glycosyl hydrolase 13 family.</text>
</comment>
<dbReference type="SUPFAM" id="SSF51445">
    <property type="entry name" value="(Trans)glycosidases"/>
    <property type="match status" value="1"/>
</dbReference>
<evidence type="ECO:0000256" key="1">
    <source>
        <dbReference type="ARBA" id="ARBA00008061"/>
    </source>
</evidence>
<dbReference type="GO" id="GO:0016787">
    <property type="term" value="F:hydrolase activity"/>
    <property type="evidence" value="ECO:0007669"/>
    <property type="project" value="UniProtKB-KW"/>
</dbReference>
<evidence type="ECO:0000313" key="4">
    <source>
        <dbReference type="Proteomes" id="UP001560267"/>
    </source>
</evidence>
<dbReference type="InterPro" id="IPR006047">
    <property type="entry name" value="GH13_cat_dom"/>
</dbReference>
<dbReference type="InterPro" id="IPR045857">
    <property type="entry name" value="O16G_dom_2"/>
</dbReference>
<dbReference type="Gene3D" id="3.90.400.10">
    <property type="entry name" value="Oligo-1,6-glucosidase, Domain 2"/>
    <property type="match status" value="1"/>
</dbReference>
<protein>
    <submittedName>
        <fullName evidence="3">Alpha-amylase family glycosyl hydrolase</fullName>
    </submittedName>
</protein>
<evidence type="ECO:0000313" key="3">
    <source>
        <dbReference type="EMBL" id="MEX6430586.1"/>
    </source>
</evidence>
<accession>A0ABV3Y6M0</accession>
<comment type="caution">
    <text evidence="3">The sequence shown here is derived from an EMBL/GenBank/DDBJ whole genome shotgun (WGS) entry which is preliminary data.</text>
</comment>
<name>A0ABV3Y6M0_9ACTN</name>
<organism evidence="3 4">
    <name type="scientific">Ferrimicrobium acidiphilum</name>
    <dbReference type="NCBI Taxonomy" id="121039"/>
    <lineage>
        <taxon>Bacteria</taxon>
        <taxon>Bacillati</taxon>
        <taxon>Actinomycetota</taxon>
        <taxon>Acidimicrobiia</taxon>
        <taxon>Acidimicrobiales</taxon>
        <taxon>Acidimicrobiaceae</taxon>
        <taxon>Ferrimicrobium</taxon>
    </lineage>
</organism>
<dbReference type="Proteomes" id="UP001560267">
    <property type="component" value="Unassembled WGS sequence"/>
</dbReference>
<dbReference type="Pfam" id="PF00128">
    <property type="entry name" value="Alpha-amylase"/>
    <property type="match status" value="1"/>
</dbReference>
<dbReference type="Gene3D" id="3.20.20.80">
    <property type="entry name" value="Glycosidases"/>
    <property type="match status" value="1"/>
</dbReference>
<gene>
    <name evidence="3" type="ORF">AB6A68_12190</name>
</gene>